<feature type="compositionally biased region" description="Acidic residues" evidence="3">
    <location>
        <begin position="8"/>
        <end position="30"/>
    </location>
</feature>
<feature type="compositionally biased region" description="Polar residues" evidence="3">
    <location>
        <begin position="922"/>
        <end position="934"/>
    </location>
</feature>
<keyword evidence="2" id="KW-0159">Chromosome partition</keyword>
<keyword evidence="5" id="KW-1185">Reference proteome</keyword>
<dbReference type="RefSeq" id="XP_018021591.1">
    <property type="nucleotide sequence ID" value="XM_018166102.1"/>
</dbReference>
<evidence type="ECO:0000313" key="6">
    <source>
        <dbReference type="RefSeq" id="XP_018021591.1"/>
    </source>
</evidence>
<feature type="compositionally biased region" description="Gly residues" evidence="3">
    <location>
        <begin position="1204"/>
        <end position="1261"/>
    </location>
</feature>
<feature type="compositionally biased region" description="Polar residues" evidence="3">
    <location>
        <begin position="656"/>
        <end position="667"/>
    </location>
</feature>
<dbReference type="Proteomes" id="UP000694843">
    <property type="component" value="Unplaced"/>
</dbReference>
<feature type="region of interest" description="Disordered" evidence="3">
    <location>
        <begin position="1069"/>
        <end position="1153"/>
    </location>
</feature>
<feature type="region of interest" description="Disordered" evidence="3">
    <location>
        <begin position="368"/>
        <end position="448"/>
    </location>
</feature>
<feature type="compositionally biased region" description="Basic and acidic residues" evidence="3">
    <location>
        <begin position="1180"/>
        <end position="1191"/>
    </location>
</feature>
<evidence type="ECO:0000256" key="2">
    <source>
        <dbReference type="ARBA" id="ARBA00022829"/>
    </source>
</evidence>
<feature type="compositionally biased region" description="Basic and acidic residues" evidence="3">
    <location>
        <begin position="1073"/>
        <end position="1090"/>
    </location>
</feature>
<feature type="compositionally biased region" description="Basic residues" evidence="3">
    <location>
        <begin position="191"/>
        <end position="200"/>
    </location>
</feature>
<accession>A0A8B7P8T8</accession>
<dbReference type="Pfam" id="PF07557">
    <property type="entry name" value="Shugoshin_C"/>
    <property type="match status" value="1"/>
</dbReference>
<comment type="similarity">
    <text evidence="1">Belongs to the shugoshin family.</text>
</comment>
<evidence type="ECO:0000313" key="5">
    <source>
        <dbReference type="Proteomes" id="UP000694843"/>
    </source>
</evidence>
<feature type="compositionally biased region" description="Low complexity" evidence="3">
    <location>
        <begin position="907"/>
        <end position="918"/>
    </location>
</feature>
<feature type="compositionally biased region" description="Basic and acidic residues" evidence="3">
    <location>
        <begin position="827"/>
        <end position="840"/>
    </location>
</feature>
<feature type="compositionally biased region" description="Polar residues" evidence="3">
    <location>
        <begin position="380"/>
        <end position="390"/>
    </location>
</feature>
<dbReference type="InterPro" id="IPR011515">
    <property type="entry name" value="Shugoshin_C"/>
</dbReference>
<protein>
    <submittedName>
        <fullName evidence="6">Uncharacterized protein LOC108677811</fullName>
    </submittedName>
</protein>
<dbReference type="GO" id="GO:0045132">
    <property type="term" value="P:meiotic chromosome segregation"/>
    <property type="evidence" value="ECO:0007669"/>
    <property type="project" value="InterPro"/>
</dbReference>
<dbReference type="GeneID" id="108677811"/>
<feature type="compositionally biased region" description="Basic residues" evidence="3">
    <location>
        <begin position="670"/>
        <end position="679"/>
    </location>
</feature>
<feature type="compositionally biased region" description="Basic residues" evidence="3">
    <location>
        <begin position="1324"/>
        <end position="1334"/>
    </location>
</feature>
<organism evidence="5 6">
    <name type="scientific">Hyalella azteca</name>
    <name type="common">Amphipod</name>
    <dbReference type="NCBI Taxonomy" id="294128"/>
    <lineage>
        <taxon>Eukaryota</taxon>
        <taxon>Metazoa</taxon>
        <taxon>Ecdysozoa</taxon>
        <taxon>Arthropoda</taxon>
        <taxon>Crustacea</taxon>
        <taxon>Multicrustacea</taxon>
        <taxon>Malacostraca</taxon>
        <taxon>Eumalacostraca</taxon>
        <taxon>Peracarida</taxon>
        <taxon>Amphipoda</taxon>
        <taxon>Senticaudata</taxon>
        <taxon>Talitrida</taxon>
        <taxon>Talitroidea</taxon>
        <taxon>Hyalellidae</taxon>
        <taxon>Hyalella</taxon>
    </lineage>
</organism>
<evidence type="ECO:0000259" key="4">
    <source>
        <dbReference type="Pfam" id="PF07557"/>
    </source>
</evidence>
<feature type="region of interest" description="Disordered" evidence="3">
    <location>
        <begin position="641"/>
        <end position="700"/>
    </location>
</feature>
<dbReference type="KEGG" id="hazt:108677811"/>
<proteinExistence type="inferred from homology"/>
<feature type="compositionally biased region" description="Acidic residues" evidence="3">
    <location>
        <begin position="164"/>
        <end position="177"/>
    </location>
</feature>
<evidence type="ECO:0000256" key="1">
    <source>
        <dbReference type="ARBA" id="ARBA00010845"/>
    </source>
</evidence>
<feature type="compositionally biased region" description="Acidic residues" evidence="3">
    <location>
        <begin position="791"/>
        <end position="804"/>
    </location>
</feature>
<feature type="compositionally biased region" description="Polar residues" evidence="3">
    <location>
        <begin position="943"/>
        <end position="952"/>
    </location>
</feature>
<dbReference type="GO" id="GO:0000775">
    <property type="term" value="C:chromosome, centromeric region"/>
    <property type="evidence" value="ECO:0007669"/>
    <property type="project" value="InterPro"/>
</dbReference>
<feature type="domain" description="Shugoshin C-terminal" evidence="4">
    <location>
        <begin position="1277"/>
        <end position="1297"/>
    </location>
</feature>
<feature type="region of interest" description="Disordered" evidence="3">
    <location>
        <begin position="999"/>
        <end position="1035"/>
    </location>
</feature>
<feature type="region of interest" description="Disordered" evidence="3">
    <location>
        <begin position="1"/>
        <end position="56"/>
    </location>
</feature>
<reference evidence="6" key="1">
    <citation type="submission" date="2025-08" db="UniProtKB">
        <authorList>
            <consortium name="RefSeq"/>
        </authorList>
    </citation>
    <scope>IDENTIFICATION</scope>
    <source>
        <tissue evidence="6">Whole organism</tissue>
    </source>
</reference>
<feature type="compositionally biased region" description="Polar residues" evidence="3">
    <location>
        <begin position="680"/>
        <end position="691"/>
    </location>
</feature>
<feature type="region of interest" description="Disordered" evidence="3">
    <location>
        <begin position="790"/>
        <end position="961"/>
    </location>
</feature>
<dbReference type="GO" id="GO:0005634">
    <property type="term" value="C:nucleus"/>
    <property type="evidence" value="ECO:0007669"/>
    <property type="project" value="InterPro"/>
</dbReference>
<gene>
    <name evidence="6" type="primary">LOC108677811</name>
</gene>
<feature type="compositionally biased region" description="Basic and acidic residues" evidence="3">
    <location>
        <begin position="1026"/>
        <end position="1035"/>
    </location>
</feature>
<feature type="compositionally biased region" description="Basic and acidic residues" evidence="3">
    <location>
        <begin position="201"/>
        <end position="215"/>
    </location>
</feature>
<feature type="region of interest" description="Disordered" evidence="3">
    <location>
        <begin position="1166"/>
        <end position="1334"/>
    </location>
</feature>
<sequence length="1334" mass="143320">MSAINEQEASDDENDSSSFSADDDGEDEGNITEIIEEHSNNATAAGLPSAQNTQATGLSSEGIGMRLLKSVLGVQGSNLLVPRVNINAECNAAATAALRSYSHKHAARDSVTKSYSSEDDINLDSVTALVNKSLQSGPPKRSFSPAQSPRMKKKKSLNGRDACSEDNEPLSVEDDPLEGPSWLYSPEATRNRFKPRRKTKDRSEKISMSHTRESLVGETDGLPQRGWVHPTEDDATATVPVADGVNSLDLSHLDSVDRNASAVTYENIPDNSDPGIICRPRRGNQLTVAARESDTDSRFSNFVPEIAASEDAAMSFVDADALPNVRRSVARRGRGRKSSVSFSHMVQVLEDETEGKYHAFRTRSQFKDKVPEEEGAVDTSLVSKRSTSVLRNKDRSTRMKSKPHTSEDRVSDDSDLQLILDESNNSENTEDSVVAGNSSSKAQDKKPEVEVIVEVQNFSGNYERSDECNMAAHNSNDDTIQTTNKMLRRFEELDKMCPRRNRRRTKPNSGVDADEETASELSDGSSNLQEIFAEKSDILDKEEAVENLSEPPSKKEKENISCENGSLPFLLPFPKSSSDAINSDNRAQVAAGESDLELAHLPEFVANETCLDEEPMELTLAVPAGPSSTISCEQRSKCKKTKSKTSSLADEESVETDTNSGQGNAETQLKPKRCPRSKKGTLTTGDASLTSKKIPDSRSEFDLSQMEATVLNIAPYSSTRKLKTSESEKSQLSRLSIEKPDKRVSIVLVDVCKDGVPIPQLVEAESDEKNVSTTAISKLTRSKRSKRLCYSEEDLSETDNEDGNDQVLATVESQSSNRGRRRGYKSKRIDGVADSTEKSGRALVSNSACTKKSLRNSQSYDGSSQKDAVATRESDEDSDFVNTPPKRNKVLSPVLPKVSADEEDTDVSSNADVNASSAKISAGTSSVVKNSPLSLTRRKKVSSAGSSEINGTRSDRVSRSQITDSDSSFCVDLVDINELCDANEADPESQEEEMFNMLKRKRAKNRDVSSSSDEFEESGGESARNGTDHAGKRKLDASTAFRNNAGGKFSFSKLTTCKVMKLVTNECSSKVNSEIERSGDQDDNGQKAEEDPLLVLSPLEASETDEEKRDEVYSPIVNSDDGIDNAICDGGEGKTDDVNENNDYSDGGGKRKVNIRAKGDGVKANVGRKTVCVDVAQSEKGVDDASGKRESVDDDDCKGNDVGVDGGAENGGDSSGAENGGGGSGAENGGGGSGAENGGGGSGAENGGGGNGSENGVGGGKRTSNGGAIVFPTASHPRRAATKAVSYAEPKLNSKLRQGDPLATKLPRNGSSEASCAQDVPKQKGPKRPKLIRR</sequence>
<feature type="compositionally biased region" description="Polar residues" evidence="3">
    <location>
        <begin position="844"/>
        <end position="866"/>
    </location>
</feature>
<evidence type="ECO:0000256" key="3">
    <source>
        <dbReference type="SAM" id="MobiDB-lite"/>
    </source>
</evidence>
<name>A0A8B7P8T8_HYAAZ</name>
<feature type="region of interest" description="Disordered" evidence="3">
    <location>
        <begin position="131"/>
        <end position="226"/>
    </location>
</feature>
<feature type="region of interest" description="Disordered" evidence="3">
    <location>
        <begin position="496"/>
        <end position="527"/>
    </location>
</feature>